<dbReference type="AlphaFoldDB" id="A0A903VT63"/>
<dbReference type="InterPro" id="IPR001930">
    <property type="entry name" value="Peptidase_M1"/>
</dbReference>
<accession>A0A903VT63</accession>
<dbReference type="PANTHER" id="PTHR45726">
    <property type="entry name" value="LEUKOTRIENE A-4 HYDROLASE"/>
    <property type="match status" value="1"/>
</dbReference>
<protein>
    <recommendedName>
        <fullName evidence="1">Aminopeptidase N-like N-terminal domain-containing protein</fullName>
    </recommendedName>
</protein>
<reference evidence="3" key="1">
    <citation type="submission" date="2017-06" db="EMBL/GenBank/DDBJ databases">
        <title>Aedes aegypti genome working group (AGWG) sequencing and assembly.</title>
        <authorList>
            <consortium name="Aedes aegypti Genome Working Group (AGWG)"/>
            <person name="Matthews B.J."/>
        </authorList>
    </citation>
    <scope>NUCLEOTIDE SEQUENCE [LARGE SCALE GENOMIC DNA]</scope>
    <source>
        <strain evidence="3">LVP_AGWG</strain>
    </source>
</reference>
<gene>
    <name evidence="2" type="primary">110680375</name>
</gene>
<dbReference type="FunFam" id="2.60.40.1730:FF:000004">
    <property type="entry name" value="Leukotriene A(4) hydrolase"/>
    <property type="match status" value="1"/>
</dbReference>
<dbReference type="GO" id="GO:0006508">
    <property type="term" value="P:proteolysis"/>
    <property type="evidence" value="ECO:0007669"/>
    <property type="project" value="InterPro"/>
</dbReference>
<evidence type="ECO:0000313" key="2">
    <source>
        <dbReference type="EnsemblMetazoa" id="AAEL027460-PB"/>
    </source>
</evidence>
<organism evidence="2 3">
    <name type="scientific">Aedes aegypti</name>
    <name type="common">Yellowfever mosquito</name>
    <name type="synonym">Culex aegypti</name>
    <dbReference type="NCBI Taxonomy" id="7159"/>
    <lineage>
        <taxon>Eukaryota</taxon>
        <taxon>Metazoa</taxon>
        <taxon>Ecdysozoa</taxon>
        <taxon>Arthropoda</taxon>
        <taxon>Hexapoda</taxon>
        <taxon>Insecta</taxon>
        <taxon>Pterygota</taxon>
        <taxon>Neoptera</taxon>
        <taxon>Endopterygota</taxon>
        <taxon>Diptera</taxon>
        <taxon>Nematocera</taxon>
        <taxon>Culicoidea</taxon>
        <taxon>Culicidae</taxon>
        <taxon>Culicinae</taxon>
        <taxon>Aedini</taxon>
        <taxon>Aedes</taxon>
        <taxon>Stegomyia</taxon>
    </lineage>
</organism>
<keyword evidence="3" id="KW-1185">Reference proteome</keyword>
<dbReference type="PRINTS" id="PR00756">
    <property type="entry name" value="ALADIPTASE"/>
</dbReference>
<dbReference type="OrthoDB" id="79562at2759"/>
<dbReference type="GO" id="GO:0004177">
    <property type="term" value="F:aminopeptidase activity"/>
    <property type="evidence" value="ECO:0007669"/>
    <property type="project" value="TreeGrafter"/>
</dbReference>
<name>A0A903VT63_AEDAE</name>
<feature type="domain" description="Aminopeptidase N-like N-terminal" evidence="1">
    <location>
        <begin position="31"/>
        <end position="207"/>
    </location>
</feature>
<dbReference type="Proteomes" id="UP000008820">
    <property type="component" value="Unassembled WGS sequence"/>
</dbReference>
<dbReference type="GO" id="GO:0004301">
    <property type="term" value="F:epoxide hydrolase activity"/>
    <property type="evidence" value="ECO:0007669"/>
    <property type="project" value="TreeGrafter"/>
</dbReference>
<dbReference type="InterPro" id="IPR045357">
    <property type="entry name" value="Aminopeptidase_N-like_N"/>
</dbReference>
<proteinExistence type="predicted"/>
<dbReference type="InterPro" id="IPR042097">
    <property type="entry name" value="Aminopeptidase_N-like_N_sf"/>
</dbReference>
<dbReference type="GO" id="GO:0043171">
    <property type="term" value="P:peptide catabolic process"/>
    <property type="evidence" value="ECO:0007669"/>
    <property type="project" value="TreeGrafter"/>
</dbReference>
<evidence type="ECO:0000313" key="3">
    <source>
        <dbReference type="Proteomes" id="UP000008820"/>
    </source>
</evidence>
<dbReference type="PANTHER" id="PTHR45726:SF3">
    <property type="entry name" value="LEUKOTRIENE A-4 HYDROLASE"/>
    <property type="match status" value="1"/>
</dbReference>
<dbReference type="SUPFAM" id="SSF63737">
    <property type="entry name" value="Leukotriene A4 hydrolase N-terminal domain"/>
    <property type="match status" value="1"/>
</dbReference>
<dbReference type="InterPro" id="IPR034015">
    <property type="entry name" value="M1_LTA4H"/>
</dbReference>
<reference evidence="2" key="2">
    <citation type="submission" date="2022-10" db="UniProtKB">
        <authorList>
            <consortium name="EnsemblMetazoa"/>
        </authorList>
    </citation>
    <scope>IDENTIFICATION</scope>
    <source>
        <strain evidence="2">LVP_AGWG</strain>
    </source>
</reference>
<dbReference type="GO" id="GO:0005829">
    <property type="term" value="C:cytosol"/>
    <property type="evidence" value="ECO:0007669"/>
    <property type="project" value="TreeGrafter"/>
</dbReference>
<dbReference type="Gene3D" id="2.60.40.1730">
    <property type="entry name" value="tricorn interacting facor f3 domain"/>
    <property type="match status" value="1"/>
</dbReference>
<dbReference type="EnsemblMetazoa" id="AAEL027460-RB">
    <property type="protein sequence ID" value="AAEL027460-PB"/>
    <property type="gene ID" value="AAEL027460"/>
</dbReference>
<dbReference type="Pfam" id="PF17900">
    <property type="entry name" value="Peptidase_M1_N"/>
    <property type="match status" value="1"/>
</dbReference>
<evidence type="ECO:0000259" key="1">
    <source>
        <dbReference type="Pfam" id="PF17900"/>
    </source>
</evidence>
<sequence length="223" mass="24357">MLTSPQPSIKMRLSPIDPSSYSNAHELIITHIDLEWTVNFEKSTLSGSASLSFKTLRDDVEEIFLDSSDLDIASMAVKTAAGEIPVSWDVGKPVENIGSKLTVYLPTKTSGEFKLIVEYETNPKASALQWLNAEQTCGKKHPYLFSQCQAIHARSLVPCQDTPAVKFTYNATLRHPIGVTGLMSAVKLKSESGVSYFKQSIPIPSYLLAIVVGALVEKPIGPM</sequence>